<reference evidence="2" key="1">
    <citation type="journal article" date="2023" name="BMC Genomics">
        <title>Chromosome-level genome assemblies of Cutaneotrichosporon spp. (Trichosporonales, Basidiomycota) reveal imbalanced evolution between nucleotide sequences and chromosome synteny.</title>
        <authorList>
            <person name="Kobayashi Y."/>
            <person name="Kayamori A."/>
            <person name="Aoki K."/>
            <person name="Shiwa Y."/>
            <person name="Matsutani M."/>
            <person name="Fujita N."/>
            <person name="Sugita T."/>
            <person name="Iwasaki W."/>
            <person name="Tanaka N."/>
            <person name="Takashima M."/>
        </authorList>
    </citation>
    <scope>NUCLEOTIDE SEQUENCE</scope>
    <source>
        <strain evidence="2">HIS016</strain>
    </source>
</reference>
<evidence type="ECO:0000256" key="1">
    <source>
        <dbReference type="SAM" id="Coils"/>
    </source>
</evidence>
<evidence type="ECO:0000313" key="2">
    <source>
        <dbReference type="EMBL" id="GMK54831.1"/>
    </source>
</evidence>
<protein>
    <submittedName>
        <fullName evidence="2">Uncharacterized protein</fullName>
    </submittedName>
</protein>
<evidence type="ECO:0000313" key="3">
    <source>
        <dbReference type="Proteomes" id="UP001222932"/>
    </source>
</evidence>
<sequence length="165" mass="18488">MDLATTPEHPNLHPLEVQRGTKLRLHMERIAPTSIAPIDITRAVDIAHEILAGLFETYDPAAYADAFARCRSVPLVVMCVRTFFEVERLLAERHAAEVAQAAARERAEEEEAERERAQAEARADAWARERAGMPEVVIHDDSPSCSSYLEPTGFLGRRVSGLWLR</sequence>
<comment type="caution">
    <text evidence="2">The sequence shown here is derived from an EMBL/GenBank/DDBJ whole genome shotgun (WGS) entry which is preliminary data.</text>
</comment>
<proteinExistence type="predicted"/>
<dbReference type="Proteomes" id="UP001222932">
    <property type="component" value="Unassembled WGS sequence"/>
</dbReference>
<dbReference type="EMBL" id="BTCM01000001">
    <property type="protein sequence ID" value="GMK54831.1"/>
    <property type="molecule type" value="Genomic_DNA"/>
</dbReference>
<keyword evidence="1" id="KW-0175">Coiled coil</keyword>
<keyword evidence="3" id="KW-1185">Reference proteome</keyword>
<feature type="coiled-coil region" evidence="1">
    <location>
        <begin position="91"/>
        <end position="129"/>
    </location>
</feature>
<accession>A0AAD3Y9F3</accession>
<name>A0AAD3Y9F3_9TREE</name>
<organism evidence="2 3">
    <name type="scientific">Cutaneotrichosporon spelunceum</name>
    <dbReference type="NCBI Taxonomy" id="1672016"/>
    <lineage>
        <taxon>Eukaryota</taxon>
        <taxon>Fungi</taxon>
        <taxon>Dikarya</taxon>
        <taxon>Basidiomycota</taxon>
        <taxon>Agaricomycotina</taxon>
        <taxon>Tremellomycetes</taxon>
        <taxon>Trichosporonales</taxon>
        <taxon>Trichosporonaceae</taxon>
        <taxon>Cutaneotrichosporon</taxon>
    </lineage>
</organism>
<dbReference type="AlphaFoldDB" id="A0AAD3Y9F3"/>
<gene>
    <name evidence="2" type="ORF">CspeluHIS016_0114170</name>
</gene>
<reference evidence="2" key="2">
    <citation type="submission" date="2023-06" db="EMBL/GenBank/DDBJ databases">
        <authorList>
            <person name="Kobayashi Y."/>
            <person name="Kayamori A."/>
            <person name="Aoki K."/>
            <person name="Shiwa Y."/>
            <person name="Fujita N."/>
            <person name="Sugita T."/>
            <person name="Iwasaki W."/>
            <person name="Tanaka N."/>
            <person name="Takashima M."/>
        </authorList>
    </citation>
    <scope>NUCLEOTIDE SEQUENCE</scope>
    <source>
        <strain evidence="2">HIS016</strain>
    </source>
</reference>